<name>A0A5C3LJD2_9AGAR</name>
<keyword evidence="7" id="KW-1185">Reference proteome</keyword>
<protein>
    <submittedName>
        <fullName evidence="6">Mss4-like protein</fullName>
    </submittedName>
</protein>
<reference evidence="6 7" key="1">
    <citation type="journal article" date="2019" name="Nat. Ecol. Evol.">
        <title>Megaphylogeny resolves global patterns of mushroom evolution.</title>
        <authorList>
            <person name="Varga T."/>
            <person name="Krizsan K."/>
            <person name="Foldi C."/>
            <person name="Dima B."/>
            <person name="Sanchez-Garcia M."/>
            <person name="Sanchez-Ramirez S."/>
            <person name="Szollosi G.J."/>
            <person name="Szarkandi J.G."/>
            <person name="Papp V."/>
            <person name="Albert L."/>
            <person name="Andreopoulos W."/>
            <person name="Angelini C."/>
            <person name="Antonin V."/>
            <person name="Barry K.W."/>
            <person name="Bougher N.L."/>
            <person name="Buchanan P."/>
            <person name="Buyck B."/>
            <person name="Bense V."/>
            <person name="Catcheside P."/>
            <person name="Chovatia M."/>
            <person name="Cooper J."/>
            <person name="Damon W."/>
            <person name="Desjardin D."/>
            <person name="Finy P."/>
            <person name="Geml J."/>
            <person name="Haridas S."/>
            <person name="Hughes K."/>
            <person name="Justo A."/>
            <person name="Karasinski D."/>
            <person name="Kautmanova I."/>
            <person name="Kiss B."/>
            <person name="Kocsube S."/>
            <person name="Kotiranta H."/>
            <person name="LaButti K.M."/>
            <person name="Lechner B.E."/>
            <person name="Liimatainen K."/>
            <person name="Lipzen A."/>
            <person name="Lukacs Z."/>
            <person name="Mihaltcheva S."/>
            <person name="Morgado L.N."/>
            <person name="Niskanen T."/>
            <person name="Noordeloos M.E."/>
            <person name="Ohm R.A."/>
            <person name="Ortiz-Santana B."/>
            <person name="Ovrebo C."/>
            <person name="Racz N."/>
            <person name="Riley R."/>
            <person name="Savchenko A."/>
            <person name="Shiryaev A."/>
            <person name="Soop K."/>
            <person name="Spirin V."/>
            <person name="Szebenyi C."/>
            <person name="Tomsovsky M."/>
            <person name="Tulloss R.E."/>
            <person name="Uehling J."/>
            <person name="Grigoriev I.V."/>
            <person name="Vagvolgyi C."/>
            <person name="Papp T."/>
            <person name="Martin F.M."/>
            <person name="Miettinen O."/>
            <person name="Hibbett D.S."/>
            <person name="Nagy L.G."/>
        </authorList>
    </citation>
    <scope>NUCLEOTIDE SEQUENCE [LARGE SCALE GENOMIC DNA]</scope>
    <source>
        <strain evidence="6 7">CBS 166.37</strain>
    </source>
</reference>
<dbReference type="EMBL" id="ML213678">
    <property type="protein sequence ID" value="TFK32353.1"/>
    <property type="molecule type" value="Genomic_DNA"/>
</dbReference>
<sequence>MTTYVRAKCHCQQNVFKIPFRTDSLPIPNNLCHCNACRHSTGQLAGYHVRFEGMPLSITTEADEPADLENLTKYQTSIKAARYFCSTCSAHMFWQSIGDAGKDRQYWEVAVGLLEQVDGIVKVKGHIYVGETLDGGMADHFISAGDKVLARYAQGEGGEQLPVGWRAVLKKASKEGQQSEEWIQAYCHCRTVSFIITRPNSQSSIPSCPYPDLLVPGTEENTAKAQNPTDRKWWLRPTGASKPKKYLAGYCACASCRLTSGAEVLAWVFMPRANIIDTKTNEPIQLEDENHRPKGLKQYISSHGRYREFCSTCGAIAFRWKIDRTGLLDVAAGLFDQEQGGARADGWFDWIRDRIGFSEDAIGNETIIGLIEVITK</sequence>
<dbReference type="InterPro" id="IPR006913">
    <property type="entry name" value="CENP-V/GFA"/>
</dbReference>
<dbReference type="Gene3D" id="3.90.1590.10">
    <property type="entry name" value="glutathione-dependent formaldehyde- activating enzyme (gfa)"/>
    <property type="match status" value="2"/>
</dbReference>
<dbReference type="PANTHER" id="PTHR33337">
    <property type="entry name" value="GFA DOMAIN-CONTAINING PROTEIN"/>
    <property type="match status" value="1"/>
</dbReference>
<dbReference type="SUPFAM" id="SSF51316">
    <property type="entry name" value="Mss4-like"/>
    <property type="match status" value="2"/>
</dbReference>
<evidence type="ECO:0000256" key="3">
    <source>
        <dbReference type="ARBA" id="ARBA00022833"/>
    </source>
</evidence>
<evidence type="ECO:0000256" key="4">
    <source>
        <dbReference type="ARBA" id="ARBA00023239"/>
    </source>
</evidence>
<gene>
    <name evidence="6" type="ORF">BDQ12DRAFT_659343</name>
</gene>
<dbReference type="InterPro" id="IPR011057">
    <property type="entry name" value="Mss4-like_sf"/>
</dbReference>
<dbReference type="PROSITE" id="PS51891">
    <property type="entry name" value="CENP_V_GFA"/>
    <property type="match status" value="1"/>
</dbReference>
<dbReference type="GO" id="GO:0046872">
    <property type="term" value="F:metal ion binding"/>
    <property type="evidence" value="ECO:0007669"/>
    <property type="project" value="UniProtKB-KW"/>
</dbReference>
<keyword evidence="2" id="KW-0479">Metal-binding</keyword>
<evidence type="ECO:0000256" key="2">
    <source>
        <dbReference type="ARBA" id="ARBA00022723"/>
    </source>
</evidence>
<proteinExistence type="inferred from homology"/>
<dbReference type="STRING" id="68775.A0A5C3LJD2"/>
<dbReference type="Proteomes" id="UP000308652">
    <property type="component" value="Unassembled WGS sequence"/>
</dbReference>
<comment type="similarity">
    <text evidence="1">Belongs to the Gfa family.</text>
</comment>
<dbReference type="Pfam" id="PF04828">
    <property type="entry name" value="GFA"/>
    <property type="match status" value="2"/>
</dbReference>
<evidence type="ECO:0000259" key="5">
    <source>
        <dbReference type="PROSITE" id="PS51891"/>
    </source>
</evidence>
<dbReference type="GO" id="GO:0016846">
    <property type="term" value="F:carbon-sulfur lyase activity"/>
    <property type="evidence" value="ECO:0007669"/>
    <property type="project" value="InterPro"/>
</dbReference>
<keyword evidence="3" id="KW-0862">Zinc</keyword>
<organism evidence="6 7">
    <name type="scientific">Crucibulum laeve</name>
    <dbReference type="NCBI Taxonomy" id="68775"/>
    <lineage>
        <taxon>Eukaryota</taxon>
        <taxon>Fungi</taxon>
        <taxon>Dikarya</taxon>
        <taxon>Basidiomycota</taxon>
        <taxon>Agaricomycotina</taxon>
        <taxon>Agaricomycetes</taxon>
        <taxon>Agaricomycetidae</taxon>
        <taxon>Agaricales</taxon>
        <taxon>Agaricineae</taxon>
        <taxon>Nidulariaceae</taxon>
        <taxon>Crucibulum</taxon>
    </lineage>
</organism>
<feature type="domain" description="CENP-V/GFA" evidence="5">
    <location>
        <begin position="5"/>
        <end position="129"/>
    </location>
</feature>
<dbReference type="OrthoDB" id="5422068at2759"/>
<accession>A0A5C3LJD2</accession>
<dbReference type="AlphaFoldDB" id="A0A5C3LJD2"/>
<dbReference type="PANTHER" id="PTHR33337:SF31">
    <property type="entry name" value="DUF636 DOMAIN PROTEIN (AFU_ORTHOLOGUE AFUA_2G12650)"/>
    <property type="match status" value="1"/>
</dbReference>
<keyword evidence="4" id="KW-0456">Lyase</keyword>
<evidence type="ECO:0000313" key="7">
    <source>
        <dbReference type="Proteomes" id="UP000308652"/>
    </source>
</evidence>
<evidence type="ECO:0000313" key="6">
    <source>
        <dbReference type="EMBL" id="TFK32353.1"/>
    </source>
</evidence>
<evidence type="ECO:0000256" key="1">
    <source>
        <dbReference type="ARBA" id="ARBA00005495"/>
    </source>
</evidence>